<evidence type="ECO:0000256" key="2">
    <source>
        <dbReference type="ARBA" id="ARBA00022692"/>
    </source>
</evidence>
<dbReference type="InterPro" id="IPR035892">
    <property type="entry name" value="C2_domain_sf"/>
</dbReference>
<feature type="domain" description="C2" evidence="8">
    <location>
        <begin position="1"/>
        <end position="109"/>
    </location>
</feature>
<keyword evidence="3" id="KW-0677">Repeat</keyword>
<keyword evidence="5 7" id="KW-0472">Membrane</keyword>
<dbReference type="CDD" id="cd04037">
    <property type="entry name" value="C2E_Ferlin"/>
    <property type="match status" value="1"/>
</dbReference>
<evidence type="ECO:0000313" key="9">
    <source>
        <dbReference type="EMBL" id="KAF0720230.1"/>
    </source>
</evidence>
<dbReference type="SMART" id="SM01202">
    <property type="entry name" value="FerI"/>
    <property type="match status" value="1"/>
</dbReference>
<gene>
    <name evidence="10" type="primary">Aste57867_468</name>
    <name evidence="9" type="ORF">As57867_000467</name>
    <name evidence="10" type="ORF">ASTE57867_468</name>
</gene>
<feature type="compositionally biased region" description="Basic and acidic residues" evidence="6">
    <location>
        <begin position="382"/>
        <end position="395"/>
    </location>
</feature>
<evidence type="ECO:0000259" key="8">
    <source>
        <dbReference type="PROSITE" id="PS50004"/>
    </source>
</evidence>
<feature type="region of interest" description="Disordered" evidence="6">
    <location>
        <begin position="158"/>
        <end position="194"/>
    </location>
</feature>
<dbReference type="Pfam" id="PF00168">
    <property type="entry name" value="C2"/>
    <property type="match status" value="7"/>
</dbReference>
<feature type="domain" description="C2" evidence="8">
    <location>
        <begin position="1305"/>
        <end position="1430"/>
    </location>
</feature>
<organism evidence="10 11">
    <name type="scientific">Aphanomyces stellatus</name>
    <dbReference type="NCBI Taxonomy" id="120398"/>
    <lineage>
        <taxon>Eukaryota</taxon>
        <taxon>Sar</taxon>
        <taxon>Stramenopiles</taxon>
        <taxon>Oomycota</taxon>
        <taxon>Saprolegniomycetes</taxon>
        <taxon>Saprolegniales</taxon>
        <taxon>Verrucalvaceae</taxon>
        <taxon>Aphanomyces</taxon>
    </lineage>
</organism>
<dbReference type="CDD" id="cd00030">
    <property type="entry name" value="C2"/>
    <property type="match status" value="3"/>
</dbReference>
<feature type="compositionally biased region" description="Low complexity" evidence="6">
    <location>
        <begin position="165"/>
        <end position="184"/>
    </location>
</feature>
<dbReference type="PROSITE" id="PS50004">
    <property type="entry name" value="C2"/>
    <property type="match status" value="8"/>
</dbReference>
<feature type="domain" description="C2" evidence="8">
    <location>
        <begin position="561"/>
        <end position="688"/>
    </location>
</feature>
<keyword evidence="2 7" id="KW-0812">Transmembrane</keyword>
<evidence type="ECO:0000313" key="10">
    <source>
        <dbReference type="EMBL" id="VFT77693.1"/>
    </source>
</evidence>
<feature type="region of interest" description="Disordered" evidence="6">
    <location>
        <begin position="1216"/>
        <end position="1248"/>
    </location>
</feature>
<dbReference type="EMBL" id="CAADRA010000023">
    <property type="protein sequence ID" value="VFT77693.1"/>
    <property type="molecule type" value="Genomic_DNA"/>
</dbReference>
<dbReference type="InterPro" id="IPR037724">
    <property type="entry name" value="C2E_Ferlin"/>
</dbReference>
<dbReference type="OrthoDB" id="270970at2759"/>
<feature type="domain" description="C2" evidence="8">
    <location>
        <begin position="903"/>
        <end position="1034"/>
    </location>
</feature>
<dbReference type="PANTHER" id="PTHR12546:SF33">
    <property type="entry name" value="SPERM VESICLE FUSION PROTEIN FER-1"/>
    <property type="match status" value="1"/>
</dbReference>
<dbReference type="EMBL" id="VJMH01000023">
    <property type="protein sequence ID" value="KAF0720230.1"/>
    <property type="molecule type" value="Genomic_DNA"/>
</dbReference>
<proteinExistence type="predicted"/>
<accession>A0A485K7P4</accession>
<dbReference type="SMART" id="SM00239">
    <property type="entry name" value="C2"/>
    <property type="match status" value="7"/>
</dbReference>
<dbReference type="InterPro" id="IPR012968">
    <property type="entry name" value="FerIin_dom"/>
</dbReference>
<evidence type="ECO:0000256" key="5">
    <source>
        <dbReference type="ARBA" id="ARBA00023136"/>
    </source>
</evidence>
<dbReference type="SUPFAM" id="SSF49562">
    <property type="entry name" value="C2 domain (Calcium/lipid-binding domain, CaLB)"/>
    <property type="match status" value="7"/>
</dbReference>
<feature type="domain" description="C2" evidence="8">
    <location>
        <begin position="184"/>
        <end position="310"/>
    </location>
</feature>
<evidence type="ECO:0000256" key="3">
    <source>
        <dbReference type="ARBA" id="ARBA00022737"/>
    </source>
</evidence>
<sequence>MPLLRVKIVSASHLLAVDSNILGGGPSSDPYVRITCGEETHKTKEVKKSTNPQWHEEFRFGETVLLDPAATSLHLRVKDHNTLGPAEDLGEVTVALESLLPGKWNKLTLPLETHATMKKKATGEIVIEVYLDPTQGMGATVDPPLSNVSNIWETSSVMSEGGIAPSPTDGSSSGDGPVVSPPSSRGLTPVAAPSSAPWTYNVLAVSILEGKGLKAMDGTGADATSDPFVTLSCGDKQKPLKTTIVKKSLAPKWRQKFYFQLNPATKYANTVLLLRCEDQDVMGRDFMGLLAIDVREWVQKYGGTKTDLWVSLGPDTKNPSRIDLDVDEPADLGFGQLHLAIEPCTLDCAMDRLAQGETDSEVYAAGDGGESGANGTVDETPENLKESDEERAKREADQKKMMEELQQIQFKNGDYQIQVRIIEVRDLVPQDANGSADPVVFVDCMGETQHTSVKPNQLSCVFDHLMFFNFKNLNKDDVESASIEITVKDADGPFGGADKIGYFRIDVPYVYYQKNHEMYRQWVALVKSAGDSEQGVQGYLLLSIAVLGPGDKILIHEDKDLPEENEMVLMPPRIAQTLHFLVVTVHRAEGLPNMDKTMVNKGGIDAYVKVQFAGEKPLTTRTVSTKASDVEFQQELWFPVLLPCMSNLIKISVWDWDRGSSDELVAHCTPYYFNQVKDYPQLFERMWSNLYGAPEDSRLFQFNKKGKTEMNAHPDEASTFRGRVLLSLRVESNVKNTLEIPHTRNLLTTTHNPPTQKYTLRSFILTGSEIPAFSSKMRWGKNSKMSIRVCCGTTTLWTERAENENGMCYWNQFLEADNVALPTDLNQAPDVFVYLVLGVGPVASNICYARYKAKDLVNTTGEVPPIKWVSLMEDDALDNLKDSQYCGNVLLRLALEPTFSEGRTAAAWKDLPNAKSPSANFCLFVHLFQGRGLPAADANGLLDPYVAVTCSGTGQKSSTKMKTRDPTYYETLTFDIAVPTERAHQPRIGFQVYDWDRWDNDDFVGGVSINLQDVDIIMASDYAAGYTVPKPKWYNLSYEEDKCGEGEGELLISCSLIAKDHPDQVIAPPASIKPKMQEKFLEIICLGLRDVSPIGFIPLHMPFLQFDIGEVSSTNRPKKTASSSRPSPSNPNFLERIIIPLSLPEDAEFAPRLNLSVYDTLLGGFHKPLLGTASIDLTTKLQFSNGLPNPLYVAPGESTKYDVGNPHVDGPIVPKEAGATTGDDDDGTGLPPLMKQNAPEIGPEDDETPLYLRNREVKTGSVEEVLQTTPFEVYSIFRGQKYGGSKSTFHSVGKFKGLIRIISSRDETPLFDMEQLLNPEPYVIRVYVLDAFSLQAKDQNGKSDPYLRLKLGNDTIFNDRERYIEASLNPKFHNVYEFKANLPGASALTIECYDYDLFALSADCGDDFIGATTIDLEDRWFDDRWQTMGMTAEGTFKPVETRQLYTPSSVVTQGSLRLWLDILRPSEASVKPCVDISLPPIETFEVRIVVYKAKDVVPGDEFSEMSDLFVKCWMQSHTERAQYTDVHWRAKDGKASFNWRMKFDIELPCDPQNELDRGHLHVQLWDKDMLFDDCLSDTIVNLTESLKLAYKTKQLVSVYAKERPLKPKSQKTISNGVTPLNQPMSDATAVDLEEGEGSALLRSPQRKDKRAPNQKDKKEHVNMMVSALKSRFGMGDDPDDAQWLTCTTIDPHTKTRVEAGKLLLAIEIIPKAQADVRAAGLGRSEPNAFPCLAEPADRLHLTALFNPLTLIESLIGPKAYGACSSFLFCALIVAILVFAGPFIEILLTLLTMIPAPFGWVVFASLLVLFFGGCCYCSFRCRSAVREIK</sequence>
<evidence type="ECO:0000256" key="7">
    <source>
        <dbReference type="SAM" id="Phobius"/>
    </source>
</evidence>
<feature type="domain" description="C2" evidence="8">
    <location>
        <begin position="1062"/>
        <end position="1191"/>
    </location>
</feature>
<feature type="region of interest" description="Disordered" evidence="6">
    <location>
        <begin position="363"/>
        <end position="395"/>
    </location>
</feature>
<dbReference type="InterPro" id="IPR000008">
    <property type="entry name" value="C2_dom"/>
</dbReference>
<evidence type="ECO:0000313" key="11">
    <source>
        <dbReference type="Proteomes" id="UP000332933"/>
    </source>
</evidence>
<dbReference type="Proteomes" id="UP000332933">
    <property type="component" value="Unassembled WGS sequence"/>
</dbReference>
<feature type="transmembrane region" description="Helical" evidence="7">
    <location>
        <begin position="1766"/>
        <end position="1793"/>
    </location>
</feature>
<dbReference type="GO" id="GO:0016020">
    <property type="term" value="C:membrane"/>
    <property type="evidence" value="ECO:0007669"/>
    <property type="project" value="UniProtKB-SubCell"/>
</dbReference>
<name>A0A485K7P4_9STRA</name>
<reference evidence="9" key="2">
    <citation type="submission" date="2019-06" db="EMBL/GenBank/DDBJ databases">
        <title>Genomics analysis of Aphanomyces spp. identifies a new class of oomycete effector associated with host adaptation.</title>
        <authorList>
            <person name="Gaulin E."/>
        </authorList>
    </citation>
    <scope>NUCLEOTIDE SEQUENCE</scope>
    <source>
        <strain evidence="9">CBS 578.67</strain>
    </source>
</reference>
<keyword evidence="4 7" id="KW-1133">Transmembrane helix</keyword>
<reference evidence="10 11" key="1">
    <citation type="submission" date="2019-03" db="EMBL/GenBank/DDBJ databases">
        <authorList>
            <person name="Gaulin E."/>
            <person name="Dumas B."/>
        </authorList>
    </citation>
    <scope>NUCLEOTIDE SEQUENCE [LARGE SCALE GENOMIC DNA]</scope>
    <source>
        <strain evidence="10">CBS 568.67</strain>
    </source>
</reference>
<dbReference type="InterPro" id="IPR037721">
    <property type="entry name" value="Ferlin"/>
</dbReference>
<evidence type="ECO:0000256" key="4">
    <source>
        <dbReference type="ARBA" id="ARBA00022989"/>
    </source>
</evidence>
<evidence type="ECO:0000256" key="1">
    <source>
        <dbReference type="ARBA" id="ARBA00004167"/>
    </source>
</evidence>
<dbReference type="GO" id="GO:0007009">
    <property type="term" value="P:plasma membrane organization"/>
    <property type="evidence" value="ECO:0007669"/>
    <property type="project" value="TreeGrafter"/>
</dbReference>
<feature type="transmembrane region" description="Helical" evidence="7">
    <location>
        <begin position="1799"/>
        <end position="1818"/>
    </location>
</feature>
<dbReference type="PANTHER" id="PTHR12546">
    <property type="entry name" value="FER-1-LIKE"/>
    <property type="match status" value="1"/>
</dbReference>
<dbReference type="Gene3D" id="2.60.40.150">
    <property type="entry name" value="C2 domain"/>
    <property type="match status" value="7"/>
</dbReference>
<feature type="domain" description="C2" evidence="8">
    <location>
        <begin position="401"/>
        <end position="523"/>
    </location>
</feature>
<feature type="domain" description="C2" evidence="8">
    <location>
        <begin position="1464"/>
        <end position="1595"/>
    </location>
</feature>
<feature type="region of interest" description="Disordered" evidence="6">
    <location>
        <begin position="1632"/>
        <end position="1658"/>
    </location>
</feature>
<comment type="subcellular location">
    <subcellularLocation>
        <location evidence="1">Membrane</location>
        <topology evidence="1">Single-pass membrane protein</topology>
    </subcellularLocation>
</comment>
<keyword evidence="11" id="KW-1185">Reference proteome</keyword>
<protein>
    <submittedName>
        <fullName evidence="10">Aste57867_468 protein</fullName>
    </submittedName>
</protein>
<evidence type="ECO:0000256" key="6">
    <source>
        <dbReference type="SAM" id="MobiDB-lite"/>
    </source>
</evidence>